<feature type="compositionally biased region" description="Low complexity" evidence="1">
    <location>
        <begin position="106"/>
        <end position="117"/>
    </location>
</feature>
<dbReference type="VEuPathDB" id="FungiDB:MAPG_00431"/>
<feature type="region of interest" description="Disordered" evidence="1">
    <location>
        <begin position="60"/>
        <end position="128"/>
    </location>
</feature>
<dbReference type="EMBL" id="GL876966">
    <property type="protein sequence ID" value="KLU81341.1"/>
    <property type="molecule type" value="Genomic_DNA"/>
</dbReference>
<keyword evidence="2" id="KW-0732">Signal</keyword>
<name>A0A0C4DKZ9_MAGP6</name>
<reference evidence="5" key="1">
    <citation type="submission" date="2010-05" db="EMBL/GenBank/DDBJ databases">
        <title>The genome sequence of Magnaporthe poae strain ATCC 64411.</title>
        <authorList>
            <person name="Ma L.-J."/>
            <person name="Dead R."/>
            <person name="Young S."/>
            <person name="Zeng Q."/>
            <person name="Koehrsen M."/>
            <person name="Alvarado L."/>
            <person name="Berlin A."/>
            <person name="Chapman S.B."/>
            <person name="Chen Z."/>
            <person name="Freedman E."/>
            <person name="Gellesch M."/>
            <person name="Goldberg J."/>
            <person name="Griggs A."/>
            <person name="Gujja S."/>
            <person name="Heilman E.R."/>
            <person name="Heiman D."/>
            <person name="Hepburn T."/>
            <person name="Howarth C."/>
            <person name="Jen D."/>
            <person name="Larson L."/>
            <person name="Mehta T."/>
            <person name="Neiman D."/>
            <person name="Pearson M."/>
            <person name="Roberts A."/>
            <person name="Saif S."/>
            <person name="Shea T."/>
            <person name="Shenoy N."/>
            <person name="Sisk P."/>
            <person name="Stolte C."/>
            <person name="Sykes S."/>
            <person name="Walk T."/>
            <person name="White J."/>
            <person name="Yandava C."/>
            <person name="Haas B."/>
            <person name="Nusbaum C."/>
            <person name="Birren B."/>
        </authorList>
    </citation>
    <scope>NUCLEOTIDE SEQUENCE [LARGE SCALE GENOMIC DNA]</scope>
    <source>
        <strain evidence="5">ATCC 64411 / 73-15</strain>
    </source>
</reference>
<feature type="compositionally biased region" description="Basic residues" evidence="1">
    <location>
        <begin position="118"/>
        <end position="128"/>
    </location>
</feature>
<dbReference type="OrthoDB" id="419770at2759"/>
<evidence type="ECO:0000313" key="4">
    <source>
        <dbReference type="EnsemblFungi" id="MAPG_00431T0"/>
    </source>
</evidence>
<reference evidence="4" key="4">
    <citation type="journal article" date="2015" name="G3 (Bethesda)">
        <title>Genome sequences of three phytopathogenic species of the Magnaporthaceae family of fungi.</title>
        <authorList>
            <person name="Okagaki L.H."/>
            <person name="Nunes C.C."/>
            <person name="Sailsbery J."/>
            <person name="Clay B."/>
            <person name="Brown D."/>
            <person name="John T."/>
            <person name="Oh Y."/>
            <person name="Young N."/>
            <person name="Fitzgerald M."/>
            <person name="Haas B.J."/>
            <person name="Zeng Q."/>
            <person name="Young S."/>
            <person name="Adiconis X."/>
            <person name="Fan L."/>
            <person name="Levin J.Z."/>
            <person name="Mitchell T.K."/>
            <person name="Okubara P.A."/>
            <person name="Farman M.L."/>
            <person name="Kohn L.M."/>
            <person name="Birren B."/>
            <person name="Ma L.-J."/>
            <person name="Dean R.A."/>
        </authorList>
    </citation>
    <scope>NUCLEOTIDE SEQUENCE</scope>
    <source>
        <strain evidence="4">ATCC 64411 / 73-15</strain>
    </source>
</reference>
<feature type="compositionally biased region" description="Basic and acidic residues" evidence="1">
    <location>
        <begin position="60"/>
        <end position="69"/>
    </location>
</feature>
<dbReference type="EnsemblFungi" id="MAPG_00431T0">
    <property type="protein sequence ID" value="MAPG_00431T0"/>
    <property type="gene ID" value="MAPG_00431"/>
</dbReference>
<keyword evidence="5" id="KW-1185">Reference proteome</keyword>
<evidence type="ECO:0000313" key="3">
    <source>
        <dbReference type="EMBL" id="KLU81341.1"/>
    </source>
</evidence>
<dbReference type="EMBL" id="ADBL01000100">
    <property type="status" value="NOT_ANNOTATED_CDS"/>
    <property type="molecule type" value="Genomic_DNA"/>
</dbReference>
<evidence type="ECO:0000256" key="1">
    <source>
        <dbReference type="SAM" id="MobiDB-lite"/>
    </source>
</evidence>
<evidence type="ECO:0000256" key="2">
    <source>
        <dbReference type="SAM" id="SignalP"/>
    </source>
</evidence>
<reference evidence="4" key="5">
    <citation type="submission" date="2015-06" db="UniProtKB">
        <authorList>
            <consortium name="EnsemblFungi"/>
        </authorList>
    </citation>
    <scope>IDENTIFICATION</scope>
    <source>
        <strain evidence="4">ATCC 64411</strain>
    </source>
</reference>
<sequence>MWVAGQGGMATPVRSPVARLLLLLVAACLLLGGTADASVGDRLPEFQDCVELCKQENCHPGTFEHKNNIREPPPPDPFLRRQSRRIFRSPTARPDHSSTGSSGGPARTSATTRASTSSRRRAWRRATP</sequence>
<reference evidence="3" key="2">
    <citation type="submission" date="2010-05" db="EMBL/GenBank/DDBJ databases">
        <title>The Genome Sequence of Magnaporthe poae strain ATCC 64411.</title>
        <authorList>
            <consortium name="The Broad Institute Genome Sequencing Platform"/>
            <consortium name="Broad Institute Genome Sequencing Center for Infectious Disease"/>
            <person name="Ma L.-J."/>
            <person name="Dead R."/>
            <person name="Young S."/>
            <person name="Zeng Q."/>
            <person name="Koehrsen M."/>
            <person name="Alvarado L."/>
            <person name="Berlin A."/>
            <person name="Chapman S.B."/>
            <person name="Chen Z."/>
            <person name="Freedman E."/>
            <person name="Gellesch M."/>
            <person name="Goldberg J."/>
            <person name="Griggs A."/>
            <person name="Gujja S."/>
            <person name="Heilman E.R."/>
            <person name="Heiman D."/>
            <person name="Hepburn T."/>
            <person name="Howarth C."/>
            <person name="Jen D."/>
            <person name="Larson L."/>
            <person name="Mehta T."/>
            <person name="Neiman D."/>
            <person name="Pearson M."/>
            <person name="Roberts A."/>
            <person name="Saif S."/>
            <person name="Shea T."/>
            <person name="Shenoy N."/>
            <person name="Sisk P."/>
            <person name="Stolte C."/>
            <person name="Sykes S."/>
            <person name="Walk T."/>
            <person name="White J."/>
            <person name="Yandava C."/>
            <person name="Haas B."/>
            <person name="Nusbaum C."/>
            <person name="Birren B."/>
        </authorList>
    </citation>
    <scope>NUCLEOTIDE SEQUENCE</scope>
    <source>
        <strain evidence="3">ATCC 64411</strain>
    </source>
</reference>
<reference evidence="3" key="3">
    <citation type="submission" date="2011-03" db="EMBL/GenBank/DDBJ databases">
        <title>Annotation of Magnaporthe poae ATCC 64411.</title>
        <authorList>
            <person name="Ma L.-J."/>
            <person name="Dead R."/>
            <person name="Young S.K."/>
            <person name="Zeng Q."/>
            <person name="Gargeya S."/>
            <person name="Fitzgerald M."/>
            <person name="Haas B."/>
            <person name="Abouelleil A."/>
            <person name="Alvarado L."/>
            <person name="Arachchi H.M."/>
            <person name="Berlin A."/>
            <person name="Brown A."/>
            <person name="Chapman S.B."/>
            <person name="Chen Z."/>
            <person name="Dunbar C."/>
            <person name="Freedman E."/>
            <person name="Gearin G."/>
            <person name="Gellesch M."/>
            <person name="Goldberg J."/>
            <person name="Griggs A."/>
            <person name="Gujja S."/>
            <person name="Heiman D."/>
            <person name="Howarth C."/>
            <person name="Larson L."/>
            <person name="Lui A."/>
            <person name="MacDonald P.J.P."/>
            <person name="Mehta T."/>
            <person name="Montmayeur A."/>
            <person name="Murphy C."/>
            <person name="Neiman D."/>
            <person name="Pearson M."/>
            <person name="Priest M."/>
            <person name="Roberts A."/>
            <person name="Saif S."/>
            <person name="Shea T."/>
            <person name="Shenoy N."/>
            <person name="Sisk P."/>
            <person name="Stolte C."/>
            <person name="Sykes S."/>
            <person name="Yandava C."/>
            <person name="Wortman J."/>
            <person name="Nusbaum C."/>
            <person name="Birren B."/>
        </authorList>
    </citation>
    <scope>NUCLEOTIDE SEQUENCE</scope>
    <source>
        <strain evidence="3">ATCC 64411</strain>
    </source>
</reference>
<dbReference type="AlphaFoldDB" id="A0A0C4DKZ9"/>
<feature type="signal peptide" evidence="2">
    <location>
        <begin position="1"/>
        <end position="37"/>
    </location>
</feature>
<protein>
    <submittedName>
        <fullName evidence="3 4">Uncharacterized protein</fullName>
    </submittedName>
</protein>
<dbReference type="Proteomes" id="UP000011715">
    <property type="component" value="Unassembled WGS sequence"/>
</dbReference>
<gene>
    <name evidence="3" type="ORF">MAPG_00431</name>
</gene>
<organism evidence="4 5">
    <name type="scientific">Magnaporthiopsis poae (strain ATCC 64411 / 73-15)</name>
    <name type="common">Kentucky bluegrass fungus</name>
    <name type="synonym">Magnaporthe poae</name>
    <dbReference type="NCBI Taxonomy" id="644358"/>
    <lineage>
        <taxon>Eukaryota</taxon>
        <taxon>Fungi</taxon>
        <taxon>Dikarya</taxon>
        <taxon>Ascomycota</taxon>
        <taxon>Pezizomycotina</taxon>
        <taxon>Sordariomycetes</taxon>
        <taxon>Sordariomycetidae</taxon>
        <taxon>Magnaporthales</taxon>
        <taxon>Magnaporthaceae</taxon>
        <taxon>Magnaporthiopsis</taxon>
    </lineage>
</organism>
<evidence type="ECO:0000313" key="5">
    <source>
        <dbReference type="Proteomes" id="UP000011715"/>
    </source>
</evidence>
<accession>A0A0C4DKZ9</accession>
<feature type="chain" id="PRO_5009385086" evidence="2">
    <location>
        <begin position="38"/>
        <end position="128"/>
    </location>
</feature>
<proteinExistence type="predicted"/>